<evidence type="ECO:0000313" key="3">
    <source>
        <dbReference type="EMBL" id="QDV81426.1"/>
    </source>
</evidence>
<accession>A0ABX5XJ50</accession>
<dbReference type="Proteomes" id="UP000318081">
    <property type="component" value="Chromosome"/>
</dbReference>
<feature type="compositionally biased region" description="Basic and acidic residues" evidence="1">
    <location>
        <begin position="303"/>
        <end position="314"/>
    </location>
</feature>
<feature type="domain" description="CD-NTase-associated protein 12/Pycsar effector protein TIR" evidence="2">
    <location>
        <begin position="8"/>
        <end position="126"/>
    </location>
</feature>
<evidence type="ECO:0000256" key="1">
    <source>
        <dbReference type="SAM" id="MobiDB-lite"/>
    </source>
</evidence>
<keyword evidence="4" id="KW-1185">Reference proteome</keyword>
<dbReference type="InterPro" id="IPR019302">
    <property type="entry name" value="CAP12/PCTIR_TIR_dom"/>
</dbReference>
<sequence>MSKPRPSMFIGSSSEGLEVAEAIQQNLDYHCEVTIWSQGVFGLSRGTLESLVERLDDFDFAALVIRPDDVITVRGETTESPRDNVLLELGLCIGALGRDRTFMVYDRENAPKLPTDLAGVTPATYQMHNNGNVQSSLGAASTLLKEAVQRLGKRTPKIVASIDDETQFQIIHDLLDNAAEQFLIWMLENDAKMVRGHRYLDKGIKYEYFNRDESGGQGGFSIGELCEKLPDAGLLGIDLRDQVSLTERGKQFAQWLVENGHKATYFLSDVGGWGERRGRPSFIIPEGVKSTRRGPNMHGQRQPKREEQESSEDR</sequence>
<dbReference type="EMBL" id="CP036432">
    <property type="protein sequence ID" value="QDV81426.1"/>
    <property type="molecule type" value="Genomic_DNA"/>
</dbReference>
<protein>
    <submittedName>
        <fullName evidence="3">Nucleotide-binding protein containing TIR-like domain protein</fullName>
    </submittedName>
</protein>
<evidence type="ECO:0000313" key="4">
    <source>
        <dbReference type="Proteomes" id="UP000318081"/>
    </source>
</evidence>
<dbReference type="Pfam" id="PF10137">
    <property type="entry name" value="CAP12-PCTIR_TIR"/>
    <property type="match status" value="1"/>
</dbReference>
<evidence type="ECO:0000259" key="2">
    <source>
        <dbReference type="Pfam" id="PF10137"/>
    </source>
</evidence>
<reference evidence="3 4" key="1">
    <citation type="submission" date="2019-02" db="EMBL/GenBank/DDBJ databases">
        <title>Deep-cultivation of Planctomycetes and their phenomic and genomic characterization uncovers novel biology.</title>
        <authorList>
            <person name="Wiegand S."/>
            <person name="Jogler M."/>
            <person name="Boedeker C."/>
            <person name="Pinto D."/>
            <person name="Vollmers J."/>
            <person name="Rivas-Marin E."/>
            <person name="Kohn T."/>
            <person name="Peeters S.H."/>
            <person name="Heuer A."/>
            <person name="Rast P."/>
            <person name="Oberbeckmann S."/>
            <person name="Bunk B."/>
            <person name="Jeske O."/>
            <person name="Meyerdierks A."/>
            <person name="Storesund J.E."/>
            <person name="Kallscheuer N."/>
            <person name="Luecker S."/>
            <person name="Lage O.M."/>
            <person name="Pohl T."/>
            <person name="Merkel B.J."/>
            <person name="Hornburger P."/>
            <person name="Mueller R.-W."/>
            <person name="Bruemmer F."/>
            <person name="Labrenz M."/>
            <person name="Spormann A.M."/>
            <person name="Op den Camp H."/>
            <person name="Overmann J."/>
            <person name="Amann R."/>
            <person name="Jetten M.S.M."/>
            <person name="Mascher T."/>
            <person name="Medema M.H."/>
            <person name="Devos D.P."/>
            <person name="Kaster A.-K."/>
            <person name="Ovreas L."/>
            <person name="Rohde M."/>
            <person name="Galperin M.Y."/>
            <person name="Jogler C."/>
        </authorList>
    </citation>
    <scope>NUCLEOTIDE SEQUENCE [LARGE SCALE GENOMIC DNA]</scope>
    <source>
        <strain evidence="3 4">TBK1r</strain>
    </source>
</reference>
<name>A0ABX5XJ50_9BACT</name>
<proteinExistence type="predicted"/>
<feature type="region of interest" description="Disordered" evidence="1">
    <location>
        <begin position="285"/>
        <end position="314"/>
    </location>
</feature>
<gene>
    <name evidence="3" type="ORF">TBK1r_03430</name>
</gene>
<organism evidence="3 4">
    <name type="scientific">Stieleria magnilauensis</name>
    <dbReference type="NCBI Taxonomy" id="2527963"/>
    <lineage>
        <taxon>Bacteria</taxon>
        <taxon>Pseudomonadati</taxon>
        <taxon>Planctomycetota</taxon>
        <taxon>Planctomycetia</taxon>
        <taxon>Pirellulales</taxon>
        <taxon>Pirellulaceae</taxon>
        <taxon>Stieleria</taxon>
    </lineage>
</organism>